<comment type="similarity">
    <text evidence="2 4">Belongs to the AB hydrolase superfamily. Lipase family.</text>
</comment>
<dbReference type="Proteomes" id="UP000837857">
    <property type="component" value="Chromosome 9"/>
</dbReference>
<name>A0ABN8J7A3_9NEOP</name>
<dbReference type="SUPFAM" id="SSF53474">
    <property type="entry name" value="alpha/beta-Hydrolases"/>
    <property type="match status" value="1"/>
</dbReference>
<evidence type="ECO:0000259" key="7">
    <source>
        <dbReference type="Pfam" id="PF00151"/>
    </source>
</evidence>
<keyword evidence="9" id="KW-1185">Reference proteome</keyword>
<evidence type="ECO:0000256" key="1">
    <source>
        <dbReference type="ARBA" id="ARBA00004613"/>
    </source>
</evidence>
<evidence type="ECO:0000313" key="9">
    <source>
        <dbReference type="Proteomes" id="UP000837857"/>
    </source>
</evidence>
<evidence type="ECO:0000256" key="3">
    <source>
        <dbReference type="ARBA" id="ARBA00022525"/>
    </source>
</evidence>
<feature type="region of interest" description="Disordered" evidence="5">
    <location>
        <begin position="375"/>
        <end position="412"/>
    </location>
</feature>
<gene>
    <name evidence="8" type="ORF">IPOD504_LOCUS17137</name>
</gene>
<feature type="signal peptide" evidence="6">
    <location>
        <begin position="1"/>
        <end position="25"/>
    </location>
</feature>
<reference evidence="8" key="1">
    <citation type="submission" date="2022-03" db="EMBL/GenBank/DDBJ databases">
        <authorList>
            <person name="Martin H S."/>
        </authorList>
    </citation>
    <scope>NUCLEOTIDE SEQUENCE</scope>
</reference>
<dbReference type="PRINTS" id="PR00821">
    <property type="entry name" value="TAGLIPASE"/>
</dbReference>
<protein>
    <recommendedName>
        <fullName evidence="7">Lipase domain-containing protein</fullName>
    </recommendedName>
</protein>
<organism evidence="8 9">
    <name type="scientific">Iphiclides podalirius</name>
    <name type="common">scarce swallowtail</name>
    <dbReference type="NCBI Taxonomy" id="110791"/>
    <lineage>
        <taxon>Eukaryota</taxon>
        <taxon>Metazoa</taxon>
        <taxon>Ecdysozoa</taxon>
        <taxon>Arthropoda</taxon>
        <taxon>Hexapoda</taxon>
        <taxon>Insecta</taxon>
        <taxon>Pterygota</taxon>
        <taxon>Neoptera</taxon>
        <taxon>Endopterygota</taxon>
        <taxon>Lepidoptera</taxon>
        <taxon>Glossata</taxon>
        <taxon>Ditrysia</taxon>
        <taxon>Papilionoidea</taxon>
        <taxon>Papilionidae</taxon>
        <taxon>Papilioninae</taxon>
        <taxon>Iphiclides</taxon>
    </lineage>
</organism>
<dbReference type="InterPro" id="IPR013818">
    <property type="entry name" value="Lipase"/>
</dbReference>
<feature type="compositionally biased region" description="Basic and acidic residues" evidence="5">
    <location>
        <begin position="375"/>
        <end position="386"/>
    </location>
</feature>
<comment type="subcellular location">
    <subcellularLocation>
        <location evidence="1">Secreted</location>
    </subcellularLocation>
</comment>
<keyword evidence="3" id="KW-0964">Secreted</keyword>
<feature type="non-terminal residue" evidence="8">
    <location>
        <position position="412"/>
    </location>
</feature>
<dbReference type="InterPro" id="IPR000734">
    <property type="entry name" value="TAG_lipase"/>
</dbReference>
<evidence type="ECO:0000256" key="5">
    <source>
        <dbReference type="SAM" id="MobiDB-lite"/>
    </source>
</evidence>
<evidence type="ECO:0000313" key="8">
    <source>
        <dbReference type="EMBL" id="CAH2076109.1"/>
    </source>
</evidence>
<sequence>MPGLRDAFAPFLIAAVAILLDDAAAQRKPIKEALFLHNDVYANASFEDCVWRREREPCPDANVSLNLYTEAEPIKKVVDLFSEDWLRQSGWEPSHETILLIHGYAGGDDTLPIIVLRDAYLRRGGYNVFMLDWGALCQPPCYVAAVHNLRPVARCAAEALGSLRQAGLRPDRLTCVGHSLGAHMCGIIANYLNFRLNRIIGLDPARPLIRSAPALRLDPGDARAVHVLHTNAGRYGEAARLGHADFCLNGGRSQPYCEDTPNEALCSHVWSICYQAESLFKAREAAPCGRRCSVRVPPARAAALPVLLGQPAPMTASGAYCLEDFSTPFCPATSGLAEGDPRCCLDKQYAAAATAAPQRGRPRPLVRLRARRVKPDGTDYAHEHNSADYTAPVHKSRDYSDPDYNSTDNNTF</sequence>
<feature type="compositionally biased region" description="Polar residues" evidence="5">
    <location>
        <begin position="403"/>
        <end position="412"/>
    </location>
</feature>
<evidence type="ECO:0000256" key="2">
    <source>
        <dbReference type="ARBA" id="ARBA00010701"/>
    </source>
</evidence>
<feature type="domain" description="Lipase" evidence="7">
    <location>
        <begin position="59"/>
        <end position="261"/>
    </location>
</feature>
<proteinExistence type="inferred from homology"/>
<evidence type="ECO:0000256" key="6">
    <source>
        <dbReference type="SAM" id="SignalP"/>
    </source>
</evidence>
<accession>A0ABN8J7A3</accession>
<dbReference type="Pfam" id="PF00151">
    <property type="entry name" value="Lipase"/>
    <property type="match status" value="1"/>
</dbReference>
<dbReference type="EMBL" id="OW152821">
    <property type="protein sequence ID" value="CAH2076109.1"/>
    <property type="molecule type" value="Genomic_DNA"/>
</dbReference>
<evidence type="ECO:0000256" key="4">
    <source>
        <dbReference type="RuleBase" id="RU004262"/>
    </source>
</evidence>
<keyword evidence="6" id="KW-0732">Signal</keyword>
<dbReference type="Gene3D" id="3.40.50.1820">
    <property type="entry name" value="alpha/beta hydrolase"/>
    <property type="match status" value="1"/>
</dbReference>
<dbReference type="PANTHER" id="PTHR11610:SF172">
    <property type="entry name" value="LIPASE MEMBER H-A-LIKE PROTEIN"/>
    <property type="match status" value="1"/>
</dbReference>
<dbReference type="PANTHER" id="PTHR11610">
    <property type="entry name" value="LIPASE"/>
    <property type="match status" value="1"/>
</dbReference>
<feature type="chain" id="PRO_5045744717" description="Lipase domain-containing protein" evidence="6">
    <location>
        <begin position="26"/>
        <end position="412"/>
    </location>
</feature>
<dbReference type="InterPro" id="IPR029058">
    <property type="entry name" value="AB_hydrolase_fold"/>
</dbReference>